<feature type="transmembrane region" description="Helical" evidence="1">
    <location>
        <begin position="32"/>
        <end position="58"/>
    </location>
</feature>
<name>A0A845DQY4_9BACI</name>
<evidence type="ECO:0000313" key="2">
    <source>
        <dbReference type="EMBL" id="MYL18792.1"/>
    </source>
</evidence>
<organism evidence="2 3">
    <name type="scientific">Halobacillus litoralis</name>
    <dbReference type="NCBI Taxonomy" id="45668"/>
    <lineage>
        <taxon>Bacteria</taxon>
        <taxon>Bacillati</taxon>
        <taxon>Bacillota</taxon>
        <taxon>Bacilli</taxon>
        <taxon>Bacillales</taxon>
        <taxon>Bacillaceae</taxon>
        <taxon>Halobacillus</taxon>
    </lineage>
</organism>
<keyword evidence="1" id="KW-0472">Membrane</keyword>
<dbReference type="EMBL" id="WMET01000001">
    <property type="protein sequence ID" value="MYL18792.1"/>
    <property type="molecule type" value="Genomic_DNA"/>
</dbReference>
<keyword evidence="1" id="KW-1133">Transmembrane helix</keyword>
<feature type="transmembrane region" description="Helical" evidence="1">
    <location>
        <begin position="65"/>
        <end position="86"/>
    </location>
</feature>
<keyword evidence="1" id="KW-0812">Transmembrane</keyword>
<comment type="caution">
    <text evidence="2">The sequence shown here is derived from an EMBL/GenBank/DDBJ whole genome shotgun (WGS) entry which is preliminary data.</text>
</comment>
<sequence>MAIVIGYIIAFSGVLAASVISLDKPQNKKYMVWGIVLMIPISPAFAFAAGLSWAVIVGSGWGGMIMWYIFPIIFIIGLVMLLIGIFKKEETEVVNS</sequence>
<reference evidence="2 3" key="1">
    <citation type="submission" date="2019-11" db="EMBL/GenBank/DDBJ databases">
        <title>Genome sequences of 17 halophilic strains isolated from different environments.</title>
        <authorList>
            <person name="Furrow R.E."/>
        </authorList>
    </citation>
    <scope>NUCLEOTIDE SEQUENCE [LARGE SCALE GENOMIC DNA]</scope>
    <source>
        <strain evidence="2 3">22511_23_Filter</strain>
    </source>
</reference>
<proteinExistence type="predicted"/>
<dbReference type="Proteomes" id="UP000460949">
    <property type="component" value="Unassembled WGS sequence"/>
</dbReference>
<evidence type="ECO:0000313" key="3">
    <source>
        <dbReference type="Proteomes" id="UP000460949"/>
    </source>
</evidence>
<evidence type="ECO:0000256" key="1">
    <source>
        <dbReference type="SAM" id="Phobius"/>
    </source>
</evidence>
<protein>
    <recommendedName>
        <fullName evidence="4">Major facilitator superfamily (MFS) profile domain-containing protein</fullName>
    </recommendedName>
</protein>
<dbReference type="RefSeq" id="WP_160835238.1">
    <property type="nucleotide sequence ID" value="NZ_WMET01000001.1"/>
</dbReference>
<dbReference type="AlphaFoldDB" id="A0A845DQY4"/>
<evidence type="ECO:0008006" key="4">
    <source>
        <dbReference type="Google" id="ProtNLM"/>
    </source>
</evidence>
<gene>
    <name evidence="2" type="ORF">GLW04_02755</name>
</gene>
<accession>A0A845DQY4</accession>